<dbReference type="SUPFAM" id="SSF56091">
    <property type="entry name" value="DNA ligase/mRNA capping enzyme, catalytic domain"/>
    <property type="match status" value="1"/>
</dbReference>
<dbReference type="SMART" id="SM00278">
    <property type="entry name" value="HhH1"/>
    <property type="match status" value="2"/>
</dbReference>
<dbReference type="InterPro" id="IPR001357">
    <property type="entry name" value="BRCT_dom"/>
</dbReference>
<evidence type="ECO:0000313" key="19">
    <source>
        <dbReference type="Proteomes" id="UP000584931"/>
    </source>
</evidence>
<evidence type="ECO:0000256" key="5">
    <source>
        <dbReference type="ARBA" id="ARBA00022705"/>
    </source>
</evidence>
<dbReference type="Gene3D" id="3.30.470.30">
    <property type="entry name" value="DNA ligase/mRNA capping enzyme"/>
    <property type="match status" value="1"/>
</dbReference>
<reference evidence="18 19" key="1">
    <citation type="submission" date="2020-07" db="EMBL/GenBank/DDBJ databases">
        <title>Sequencing the genomes of 1000 actinobacteria strains.</title>
        <authorList>
            <person name="Klenk H.-P."/>
        </authorList>
    </citation>
    <scope>NUCLEOTIDE SEQUENCE [LARGE SCALE GENOMIC DNA]</scope>
    <source>
        <strain evidence="18 19">DSM 45278</strain>
    </source>
</reference>
<keyword evidence="4 14" id="KW-0436">Ligase</keyword>
<dbReference type="GO" id="GO:0006260">
    <property type="term" value="P:DNA replication"/>
    <property type="evidence" value="ECO:0007669"/>
    <property type="project" value="UniProtKB-KW"/>
</dbReference>
<dbReference type="SMART" id="SM00532">
    <property type="entry name" value="LIGANc"/>
    <property type="match status" value="1"/>
</dbReference>
<dbReference type="InterPro" id="IPR018239">
    <property type="entry name" value="DNA_ligase_AS"/>
</dbReference>
<feature type="binding site" evidence="14">
    <location>
        <position position="119"/>
    </location>
    <ligand>
        <name>NAD(+)</name>
        <dbReference type="ChEBI" id="CHEBI:57540"/>
    </ligand>
</feature>
<sequence>MSAPDTTTDIPDEVRARHTELCRELDDHSYRYYLGRPVISDAEYDALMGELRGIEESYPALVTQDSPTQKVGAPISVDFAAVEHLVRMESLGNAFDVDELNAWADRASAEVPVNGYLCELKIDGLAVDLVYERGRLARAATRGDGRVGEDITLNVRTIDVIPEQLDESVRPAPELLEVRGEVFLPVEDFGRLNERITASGHPPFANPRNAAAGSLRQKDPRVTATRPLSMIVHGVGAYVPTGGSGSGGDGGEDVAFTSQSQAYRLLGEWGLPTSDLYRVVPTMDGVREYVSHYAAHRHEPAYEIDGIVIKVDDFSLQRRLGSTSRVPRWAIAYKYPPEEVTTRLLDIKVGVGRTGRVTPYGVMEPVVVAGSEVEFATLHNASEVERKGVLIGDTVVLRKAGDVIPEIVAPVTDRRDGTERPFTMPEFCPECGTRLGRQKEGDVDLRCPNARSCPGQLRERVFFVASRKALDIEALGYVAATALTQPLEPAEPPLRDEGDLFDLTVDKLLPIRTHVLDPDTTEPKTDPKTGEPKVVSFFANKKGEPKKTVEKLFEQLEEAKSKPLWRVLVALSIRHVGPRAAEDLARHFRSMDAIREADEEELAAVDGVGPTIAASIREWFAVDWHAEIVRKWAAAGVRMEDEDDGSRPRHLEGVTVVVTGSLEGFSRDGAKEAIAERGGRATASVSKKTGFVVVGDSPGSKYDKAVKLGVPVLEEEGFRVLLEAGPDAAAAMRINPEPEEAGAEAEGAGTDEAGGGTGGTGGVGGEESGA</sequence>
<dbReference type="InterPro" id="IPR033136">
    <property type="entry name" value="DNA_ligase_CS"/>
</dbReference>
<evidence type="ECO:0000256" key="11">
    <source>
        <dbReference type="ARBA" id="ARBA00023204"/>
    </source>
</evidence>
<dbReference type="Pfam" id="PF12826">
    <property type="entry name" value="HHH_2"/>
    <property type="match status" value="1"/>
</dbReference>
<feature type="region of interest" description="Disordered" evidence="16">
    <location>
        <begin position="733"/>
        <end position="770"/>
    </location>
</feature>
<keyword evidence="10 14" id="KW-0520">NAD</keyword>
<accession>A0A7Z0BJB7</accession>
<evidence type="ECO:0000256" key="14">
    <source>
        <dbReference type="HAMAP-Rule" id="MF_01588"/>
    </source>
</evidence>
<proteinExistence type="inferred from homology"/>
<dbReference type="Gene3D" id="1.10.287.610">
    <property type="entry name" value="Helix hairpin bin"/>
    <property type="match status" value="1"/>
</dbReference>
<evidence type="ECO:0000256" key="12">
    <source>
        <dbReference type="ARBA" id="ARBA00034005"/>
    </source>
</evidence>
<evidence type="ECO:0000256" key="15">
    <source>
        <dbReference type="RuleBase" id="RU000618"/>
    </source>
</evidence>
<keyword evidence="6 14" id="KW-0479">Metal-binding</keyword>
<dbReference type="SUPFAM" id="SSF50249">
    <property type="entry name" value="Nucleic acid-binding proteins"/>
    <property type="match status" value="1"/>
</dbReference>
<dbReference type="CDD" id="cd00114">
    <property type="entry name" value="LIGANc"/>
    <property type="match status" value="1"/>
</dbReference>
<evidence type="ECO:0000256" key="9">
    <source>
        <dbReference type="ARBA" id="ARBA00022842"/>
    </source>
</evidence>
<gene>
    <name evidence="14" type="primary">ligA</name>
    <name evidence="18" type="ORF">HNR06_003202</name>
</gene>
<feature type="binding site" evidence="14">
    <location>
        <begin position="41"/>
        <end position="45"/>
    </location>
    <ligand>
        <name>NAD(+)</name>
        <dbReference type="ChEBI" id="CHEBI:57540"/>
    </ligand>
</feature>
<comment type="cofactor">
    <cofactor evidence="14">
        <name>Mg(2+)</name>
        <dbReference type="ChEBI" id="CHEBI:18420"/>
    </cofactor>
    <cofactor evidence="14">
        <name>Mn(2+)</name>
        <dbReference type="ChEBI" id="CHEBI:29035"/>
    </cofactor>
</comment>
<feature type="compositionally biased region" description="Gly residues" evidence="16">
    <location>
        <begin position="752"/>
        <end position="770"/>
    </location>
</feature>
<dbReference type="GO" id="GO:0005829">
    <property type="term" value="C:cytosol"/>
    <property type="evidence" value="ECO:0007669"/>
    <property type="project" value="TreeGrafter"/>
</dbReference>
<dbReference type="RefSeq" id="WP_337797881.1">
    <property type="nucleotide sequence ID" value="NZ_JACCHL010000001.1"/>
</dbReference>
<dbReference type="PANTHER" id="PTHR23389">
    <property type="entry name" value="CHROMOSOME TRANSMISSION FIDELITY FACTOR 18"/>
    <property type="match status" value="1"/>
</dbReference>
<evidence type="ECO:0000313" key="18">
    <source>
        <dbReference type="EMBL" id="NYH53613.1"/>
    </source>
</evidence>
<evidence type="ECO:0000256" key="6">
    <source>
        <dbReference type="ARBA" id="ARBA00022723"/>
    </source>
</evidence>
<dbReference type="GO" id="GO:0003911">
    <property type="term" value="F:DNA ligase (NAD+) activity"/>
    <property type="evidence" value="ECO:0007669"/>
    <property type="project" value="UniProtKB-UniRule"/>
</dbReference>
<feature type="binding site" evidence="14">
    <location>
        <position position="181"/>
    </location>
    <ligand>
        <name>NAD(+)</name>
        <dbReference type="ChEBI" id="CHEBI:57540"/>
    </ligand>
</feature>
<comment type="function">
    <text evidence="1 14">DNA ligase that catalyzes the formation of phosphodiester linkages between 5'-phosphoryl and 3'-hydroxyl groups in double-stranded DNA using NAD as a coenzyme and as the energy source for the reaction. It is essential for DNA replication and repair of damaged DNA.</text>
</comment>
<feature type="binding site" evidence="14">
    <location>
        <position position="428"/>
    </location>
    <ligand>
        <name>Zn(2+)</name>
        <dbReference type="ChEBI" id="CHEBI:29105"/>
    </ligand>
</feature>
<dbReference type="Pfam" id="PF01653">
    <property type="entry name" value="DNA_ligase_aden"/>
    <property type="match status" value="1"/>
</dbReference>
<dbReference type="CDD" id="cd17748">
    <property type="entry name" value="BRCT_DNA_ligase_like"/>
    <property type="match status" value="1"/>
</dbReference>
<comment type="caution">
    <text evidence="18">The sequence shown here is derived from an EMBL/GenBank/DDBJ whole genome shotgun (WGS) entry which is preliminary data.</text>
</comment>
<evidence type="ECO:0000256" key="10">
    <source>
        <dbReference type="ARBA" id="ARBA00023027"/>
    </source>
</evidence>
<feature type="active site" description="N6-AMP-lysine intermediate" evidence="14">
    <location>
        <position position="121"/>
    </location>
</feature>
<keyword evidence="8 14" id="KW-0862">Zinc</keyword>
<feature type="binding site" evidence="14">
    <location>
        <position position="310"/>
    </location>
    <ligand>
        <name>NAD(+)</name>
        <dbReference type="ChEBI" id="CHEBI:57540"/>
    </ligand>
</feature>
<dbReference type="Gene3D" id="3.40.50.10190">
    <property type="entry name" value="BRCT domain"/>
    <property type="match status" value="1"/>
</dbReference>
<dbReference type="InterPro" id="IPR041663">
    <property type="entry name" value="DisA/LigA_HHH"/>
</dbReference>
<evidence type="ECO:0000256" key="4">
    <source>
        <dbReference type="ARBA" id="ARBA00022598"/>
    </source>
</evidence>
<feature type="region of interest" description="Disordered" evidence="16">
    <location>
        <begin position="197"/>
        <end position="218"/>
    </location>
</feature>
<dbReference type="PROSITE" id="PS50172">
    <property type="entry name" value="BRCT"/>
    <property type="match status" value="1"/>
</dbReference>
<dbReference type="PROSITE" id="PS01055">
    <property type="entry name" value="DNA_LIGASE_N1"/>
    <property type="match status" value="1"/>
</dbReference>
<dbReference type="GO" id="GO:0046872">
    <property type="term" value="F:metal ion binding"/>
    <property type="evidence" value="ECO:0007669"/>
    <property type="project" value="UniProtKB-KW"/>
</dbReference>
<dbReference type="FunFam" id="3.30.470.30:FF:000001">
    <property type="entry name" value="DNA ligase"/>
    <property type="match status" value="1"/>
</dbReference>
<dbReference type="Pfam" id="PF03119">
    <property type="entry name" value="DNA_ligase_ZBD"/>
    <property type="match status" value="1"/>
</dbReference>
<dbReference type="SUPFAM" id="SSF47781">
    <property type="entry name" value="RuvA domain 2-like"/>
    <property type="match status" value="1"/>
</dbReference>
<feature type="binding site" evidence="14">
    <location>
        <begin position="90"/>
        <end position="91"/>
    </location>
    <ligand>
        <name>NAD(+)</name>
        <dbReference type="ChEBI" id="CHEBI:57540"/>
    </ligand>
</feature>
<evidence type="ECO:0000256" key="7">
    <source>
        <dbReference type="ARBA" id="ARBA00022763"/>
    </source>
</evidence>
<name>A0A7Z0BJB7_9ACTN</name>
<evidence type="ECO:0000256" key="16">
    <source>
        <dbReference type="SAM" id="MobiDB-lite"/>
    </source>
</evidence>
<dbReference type="PROSITE" id="PS01056">
    <property type="entry name" value="DNA_LIGASE_N2"/>
    <property type="match status" value="1"/>
</dbReference>
<dbReference type="InterPro" id="IPR010994">
    <property type="entry name" value="RuvA_2-like"/>
</dbReference>
<protein>
    <recommendedName>
        <fullName evidence="3 14">DNA ligase</fullName>
        <ecNumber evidence="2 14">6.5.1.2</ecNumber>
    </recommendedName>
    <alternativeName>
        <fullName evidence="14">Polydeoxyribonucleotide synthase [NAD(+)]</fullName>
    </alternativeName>
</protein>
<dbReference type="FunFam" id="1.10.150.20:FF:000006">
    <property type="entry name" value="DNA ligase"/>
    <property type="match status" value="1"/>
</dbReference>
<dbReference type="InterPro" id="IPR001679">
    <property type="entry name" value="DNA_ligase"/>
</dbReference>
<dbReference type="Proteomes" id="UP000584931">
    <property type="component" value="Unassembled WGS sequence"/>
</dbReference>
<dbReference type="PANTHER" id="PTHR23389:SF9">
    <property type="entry name" value="DNA LIGASE"/>
    <property type="match status" value="1"/>
</dbReference>
<dbReference type="PIRSF" id="PIRSF001604">
    <property type="entry name" value="LigA"/>
    <property type="match status" value="1"/>
</dbReference>
<evidence type="ECO:0000256" key="3">
    <source>
        <dbReference type="ARBA" id="ARBA00013308"/>
    </source>
</evidence>
<dbReference type="FunFam" id="2.40.50.140:FF:000012">
    <property type="entry name" value="DNA ligase"/>
    <property type="match status" value="1"/>
</dbReference>
<dbReference type="FunFam" id="3.40.50.10190:FF:000054">
    <property type="entry name" value="DNA ligase"/>
    <property type="match status" value="1"/>
</dbReference>
<comment type="catalytic activity">
    <reaction evidence="12 14 15">
        <text>NAD(+) + (deoxyribonucleotide)n-3'-hydroxyl + 5'-phospho-(deoxyribonucleotide)m = (deoxyribonucleotide)n+m + AMP + beta-nicotinamide D-nucleotide.</text>
        <dbReference type="EC" id="6.5.1.2"/>
    </reaction>
</comment>
<keyword evidence="14" id="KW-0464">Manganese</keyword>
<dbReference type="GO" id="GO:0003677">
    <property type="term" value="F:DNA binding"/>
    <property type="evidence" value="ECO:0007669"/>
    <property type="project" value="InterPro"/>
</dbReference>
<dbReference type="HAMAP" id="MF_01588">
    <property type="entry name" value="DNA_ligase_A"/>
    <property type="match status" value="1"/>
</dbReference>
<evidence type="ECO:0000256" key="8">
    <source>
        <dbReference type="ARBA" id="ARBA00022833"/>
    </source>
</evidence>
<dbReference type="InterPro" id="IPR004149">
    <property type="entry name" value="Znf_DNAligase_C4"/>
</dbReference>
<dbReference type="Gene3D" id="6.20.10.30">
    <property type="match status" value="1"/>
</dbReference>
<dbReference type="Gene3D" id="2.40.50.140">
    <property type="entry name" value="Nucleic acid-binding proteins"/>
    <property type="match status" value="1"/>
</dbReference>
<dbReference type="AlphaFoldDB" id="A0A7Z0BJB7"/>
<feature type="domain" description="BRCT" evidence="17">
    <location>
        <begin position="646"/>
        <end position="716"/>
    </location>
</feature>
<dbReference type="InterPro" id="IPR013839">
    <property type="entry name" value="DNAligase_adenylation"/>
</dbReference>
<dbReference type="InterPro" id="IPR012340">
    <property type="entry name" value="NA-bd_OB-fold"/>
</dbReference>
<dbReference type="SMART" id="SM00292">
    <property type="entry name" value="BRCT"/>
    <property type="match status" value="1"/>
</dbReference>
<keyword evidence="11 14" id="KW-0234">DNA repair</keyword>
<dbReference type="EC" id="6.5.1.2" evidence="2 14"/>
<evidence type="ECO:0000256" key="1">
    <source>
        <dbReference type="ARBA" id="ARBA00004067"/>
    </source>
</evidence>
<keyword evidence="5 14" id="KW-0235">DNA replication</keyword>
<dbReference type="NCBIfam" id="TIGR00575">
    <property type="entry name" value="dnlj"/>
    <property type="match status" value="1"/>
</dbReference>
<dbReference type="InterPro" id="IPR004150">
    <property type="entry name" value="NAD_DNA_ligase_OB"/>
</dbReference>
<dbReference type="Pfam" id="PF03120">
    <property type="entry name" value="OB_DNA_ligase"/>
    <property type="match status" value="1"/>
</dbReference>
<dbReference type="Gene3D" id="1.10.150.20">
    <property type="entry name" value="5' to 3' exonuclease, C-terminal subdomain"/>
    <property type="match status" value="2"/>
</dbReference>
<dbReference type="NCBIfam" id="NF005932">
    <property type="entry name" value="PRK07956.1"/>
    <property type="match status" value="1"/>
</dbReference>
<keyword evidence="7 14" id="KW-0227">DNA damage</keyword>
<evidence type="ECO:0000256" key="13">
    <source>
        <dbReference type="ARBA" id="ARBA00060881"/>
    </source>
</evidence>
<feature type="binding site" evidence="14">
    <location>
        <position position="447"/>
    </location>
    <ligand>
        <name>Zn(2+)</name>
        <dbReference type="ChEBI" id="CHEBI:29105"/>
    </ligand>
</feature>
<keyword evidence="9 14" id="KW-0460">Magnesium</keyword>
<feature type="binding site" evidence="14">
    <location>
        <position position="334"/>
    </location>
    <ligand>
        <name>NAD(+)</name>
        <dbReference type="ChEBI" id="CHEBI:57540"/>
    </ligand>
</feature>
<evidence type="ECO:0000256" key="2">
    <source>
        <dbReference type="ARBA" id="ARBA00012722"/>
    </source>
</evidence>
<dbReference type="InterPro" id="IPR036420">
    <property type="entry name" value="BRCT_dom_sf"/>
</dbReference>
<evidence type="ECO:0000259" key="17">
    <source>
        <dbReference type="PROSITE" id="PS50172"/>
    </source>
</evidence>
<dbReference type="GO" id="GO:0006281">
    <property type="term" value="P:DNA repair"/>
    <property type="evidence" value="ECO:0007669"/>
    <property type="project" value="UniProtKB-KW"/>
</dbReference>
<organism evidence="18 19">
    <name type="scientific">Nocardiopsis sinuspersici</name>
    <dbReference type="NCBI Taxonomy" id="501010"/>
    <lineage>
        <taxon>Bacteria</taxon>
        <taxon>Bacillati</taxon>
        <taxon>Actinomycetota</taxon>
        <taxon>Actinomycetes</taxon>
        <taxon>Streptosporangiales</taxon>
        <taxon>Nocardiopsidaceae</taxon>
        <taxon>Nocardiopsis</taxon>
    </lineage>
</organism>
<feature type="binding site" evidence="14">
    <location>
        <position position="142"/>
    </location>
    <ligand>
        <name>NAD(+)</name>
        <dbReference type="ChEBI" id="CHEBI:57540"/>
    </ligand>
</feature>
<comment type="similarity">
    <text evidence="13 14">Belongs to the NAD-dependent DNA ligase family. LigA subfamily.</text>
</comment>
<dbReference type="SUPFAM" id="SSF52113">
    <property type="entry name" value="BRCT domain"/>
    <property type="match status" value="1"/>
</dbReference>
<dbReference type="EMBL" id="JACCHL010000001">
    <property type="protein sequence ID" value="NYH53613.1"/>
    <property type="molecule type" value="Genomic_DNA"/>
</dbReference>
<dbReference type="InterPro" id="IPR003583">
    <property type="entry name" value="Hlx-hairpin-Hlx_DNA-bd_motif"/>
</dbReference>
<dbReference type="Pfam" id="PF00533">
    <property type="entry name" value="BRCT"/>
    <property type="match status" value="1"/>
</dbReference>
<dbReference type="InterPro" id="IPR013840">
    <property type="entry name" value="DNAligase_N"/>
</dbReference>
<feature type="binding site" evidence="14">
    <location>
        <position position="431"/>
    </location>
    <ligand>
        <name>Zn(2+)</name>
        <dbReference type="ChEBI" id="CHEBI:29105"/>
    </ligand>
</feature>
<feature type="binding site" evidence="14">
    <location>
        <position position="453"/>
    </location>
    <ligand>
        <name>Zn(2+)</name>
        <dbReference type="ChEBI" id="CHEBI:29105"/>
    </ligand>
</feature>